<dbReference type="RefSeq" id="WP_097894492.1">
    <property type="nucleotide sequence ID" value="NZ_NVOR01000015.1"/>
</dbReference>
<dbReference type="Proteomes" id="UP000221020">
    <property type="component" value="Unassembled WGS sequence"/>
</dbReference>
<evidence type="ECO:0000313" key="2">
    <source>
        <dbReference type="Proteomes" id="UP000221020"/>
    </source>
</evidence>
<gene>
    <name evidence="1" type="ORF">CON65_05905</name>
</gene>
<reference evidence="1 2" key="1">
    <citation type="submission" date="2017-09" db="EMBL/GenBank/DDBJ databases">
        <title>Large-scale bioinformatics analysis of Bacillus genomes uncovers conserved roles of natural products in bacterial physiology.</title>
        <authorList>
            <consortium name="Agbiome Team Llc"/>
            <person name="Bleich R.M."/>
            <person name="Grubbs K.J."/>
            <person name="Santa Maria K.C."/>
            <person name="Allen S.E."/>
            <person name="Farag S."/>
            <person name="Shank E.A."/>
            <person name="Bowers A."/>
        </authorList>
    </citation>
    <scope>NUCLEOTIDE SEQUENCE [LARGE SCALE GENOMIC DNA]</scope>
    <source>
        <strain evidence="1 2">AFS092012</strain>
    </source>
</reference>
<dbReference type="EMBL" id="NVOR01000015">
    <property type="protein sequence ID" value="PED83408.1"/>
    <property type="molecule type" value="Genomic_DNA"/>
</dbReference>
<comment type="caution">
    <text evidence="1">The sequence shown here is derived from an EMBL/GenBank/DDBJ whole genome shotgun (WGS) entry which is preliminary data.</text>
</comment>
<accession>A0AA91ZV83</accession>
<organism evidence="1 2">
    <name type="scientific">Bacillus pseudomycoides</name>
    <dbReference type="NCBI Taxonomy" id="64104"/>
    <lineage>
        <taxon>Bacteria</taxon>
        <taxon>Bacillati</taxon>
        <taxon>Bacillota</taxon>
        <taxon>Bacilli</taxon>
        <taxon>Bacillales</taxon>
        <taxon>Bacillaceae</taxon>
        <taxon>Bacillus</taxon>
        <taxon>Bacillus cereus group</taxon>
    </lineage>
</organism>
<sequence length="135" mass="15975">MSKLEVLKGFLEELKNDKSVIFNFEKVSNFERMLFLSIQGVLNEKYNYNLDGLTNIHLMKFKINLQRRDIHLDKDVNDLVTYAFGLYEVLMKRNLSLGYGASELEEVTENENLGQFKENLERYIKVYNEIHENKS</sequence>
<name>A0AA91ZV83_9BACI</name>
<protein>
    <submittedName>
        <fullName evidence="1">Uncharacterized protein</fullName>
    </submittedName>
</protein>
<proteinExistence type="predicted"/>
<evidence type="ECO:0000313" key="1">
    <source>
        <dbReference type="EMBL" id="PED83408.1"/>
    </source>
</evidence>
<dbReference type="AlphaFoldDB" id="A0AA91ZV83"/>